<dbReference type="EMBL" id="AP011801">
    <property type="protein sequence ID" value="BAL58532.1"/>
    <property type="molecule type" value="Genomic_DNA"/>
</dbReference>
<name>H5SR15_ACEAU</name>
<reference evidence="5" key="2">
    <citation type="journal article" date="2012" name="PLoS ONE">
        <title>A Deeply Branching Thermophilic Bacterium with an Ancient Acetyl-CoA Pathway Dominates a Subsurface Ecosystem.</title>
        <authorList>
            <person name="Takami H."/>
            <person name="Noguchi H."/>
            <person name="Takaki Y."/>
            <person name="Uchiyama I."/>
            <person name="Toyoda A."/>
            <person name="Nishi S."/>
            <person name="Chee G.-J."/>
            <person name="Arai W."/>
            <person name="Nunoura T."/>
            <person name="Itoh T."/>
            <person name="Hattori M."/>
            <person name="Takai K."/>
        </authorList>
    </citation>
    <scope>NUCLEOTIDE SEQUENCE</scope>
</reference>
<dbReference type="GO" id="GO:0030313">
    <property type="term" value="C:cell envelope"/>
    <property type="evidence" value="ECO:0007669"/>
    <property type="project" value="UniProtKB-SubCell"/>
</dbReference>
<protein>
    <submittedName>
        <fullName evidence="5">Nitrous-oxide reductase</fullName>
    </submittedName>
</protein>
<dbReference type="AlphaFoldDB" id="H5SR15"/>
<keyword evidence="3" id="KW-0186">Copper</keyword>
<proteinExistence type="predicted"/>
<dbReference type="PANTHER" id="PTHR42838">
    <property type="entry name" value="CYTOCHROME C OXIDASE SUBUNIT II"/>
    <property type="match status" value="1"/>
</dbReference>
<reference evidence="5" key="1">
    <citation type="journal article" date="2005" name="Environ. Microbiol.">
        <title>Genetic and functional properties of uncultivated thermophilic crenarchaeotes from a subsurface gold mine as revealed by analysis of genome fragments.</title>
        <authorList>
            <person name="Nunoura T."/>
            <person name="Hirayama H."/>
            <person name="Takami H."/>
            <person name="Oida H."/>
            <person name="Nishi S."/>
            <person name="Shimamura S."/>
            <person name="Suzuki Y."/>
            <person name="Inagaki F."/>
            <person name="Takai K."/>
            <person name="Nealson K.H."/>
            <person name="Horikoshi K."/>
        </authorList>
    </citation>
    <scope>NUCLEOTIDE SEQUENCE</scope>
</reference>
<organism evidence="5">
    <name type="scientific">Acetithermum autotrophicum</name>
    <dbReference type="NCBI Taxonomy" id="1446466"/>
    <lineage>
        <taxon>Bacteria</taxon>
        <taxon>Candidatus Bipolaricaulota</taxon>
        <taxon>Candidatus Acetithermum</taxon>
    </lineage>
</organism>
<evidence type="ECO:0000256" key="4">
    <source>
        <dbReference type="SAM" id="SignalP"/>
    </source>
</evidence>
<dbReference type="PROSITE" id="PS51257">
    <property type="entry name" value="PROKAR_LIPOPROTEIN"/>
    <property type="match status" value="1"/>
</dbReference>
<gene>
    <name evidence="5" type="ORF">HGMM_OP2C082</name>
</gene>
<dbReference type="InterPro" id="IPR015943">
    <property type="entry name" value="WD40/YVTN_repeat-like_dom_sf"/>
</dbReference>
<accession>H5SR15</accession>
<dbReference type="InterPro" id="IPR051403">
    <property type="entry name" value="NosZ/Cyto_c_oxidase_sub2"/>
</dbReference>
<dbReference type="SUPFAM" id="SSF50974">
    <property type="entry name" value="Nitrous oxide reductase, N-terminal domain"/>
    <property type="match status" value="1"/>
</dbReference>
<feature type="signal peptide" evidence="4">
    <location>
        <begin position="1"/>
        <end position="23"/>
    </location>
</feature>
<keyword evidence="4" id="KW-0732">Signal</keyword>
<dbReference type="GO" id="GO:0046872">
    <property type="term" value="F:metal ion binding"/>
    <property type="evidence" value="ECO:0007669"/>
    <property type="project" value="UniProtKB-KW"/>
</dbReference>
<evidence type="ECO:0000313" key="5">
    <source>
        <dbReference type="EMBL" id="BAL58532.1"/>
    </source>
</evidence>
<evidence type="ECO:0000256" key="3">
    <source>
        <dbReference type="ARBA" id="ARBA00023008"/>
    </source>
</evidence>
<evidence type="ECO:0000256" key="2">
    <source>
        <dbReference type="ARBA" id="ARBA00022723"/>
    </source>
</evidence>
<dbReference type="PANTHER" id="PTHR42838:SF2">
    <property type="entry name" value="NITROUS-OXIDE REDUCTASE"/>
    <property type="match status" value="1"/>
</dbReference>
<evidence type="ECO:0000256" key="1">
    <source>
        <dbReference type="ARBA" id="ARBA00004196"/>
    </source>
</evidence>
<feature type="chain" id="PRO_5003597701" evidence="4">
    <location>
        <begin position="24"/>
        <end position="262"/>
    </location>
</feature>
<comment type="subcellular location">
    <subcellularLocation>
        <location evidence="1">Cell envelope</location>
    </subcellularLocation>
</comment>
<keyword evidence="2" id="KW-0479">Metal-binding</keyword>
<sequence>MKTSLTVLGLVVCGLLVVGCGGPAPKTAQTAQTAQAGLPAEATQIAQARGLTPDDITAALKTYVPSGKYDEYILFASGGHSGQVLVIGVPSMRLLKVIGVFTPEPWQGYGYGEKETMEVLAGGSLNGKPILWGDTHHPALSETNGEYDGQFLFINDKANARVAVIDLRDFETKQILKNPNAISDHGGGFVTPNTEYVIEGPQYATPLGFAYASLDEYQEKYRGIITFWAFDRGAGRIDPARSFQIELPPILARPVRFRQESF</sequence>
<dbReference type="Gene3D" id="2.130.10.10">
    <property type="entry name" value="YVTN repeat-like/Quinoprotein amine dehydrogenase"/>
    <property type="match status" value="1"/>
</dbReference>
<dbReference type="InterPro" id="IPR011045">
    <property type="entry name" value="N2O_reductase_N"/>
</dbReference>